<comment type="subcellular location">
    <subcellularLocation>
        <location evidence="1">Membrane</location>
        <topology evidence="1">Multi-pass membrane protein</topology>
    </subcellularLocation>
</comment>
<dbReference type="PRINTS" id="PR00169">
    <property type="entry name" value="KCHANNEL"/>
</dbReference>
<feature type="transmembrane region" description="Helical" evidence="12">
    <location>
        <begin position="191"/>
        <end position="208"/>
    </location>
</feature>
<name>A0A916RCG6_9HYPH</name>
<dbReference type="PANTHER" id="PTHR11537:SF254">
    <property type="entry name" value="POTASSIUM VOLTAGE-GATED CHANNEL PROTEIN SHAB"/>
    <property type="match status" value="1"/>
</dbReference>
<feature type="domain" description="Ion transport" evidence="13">
    <location>
        <begin position="28"/>
        <end position="250"/>
    </location>
</feature>
<evidence type="ECO:0000256" key="1">
    <source>
        <dbReference type="ARBA" id="ARBA00004141"/>
    </source>
</evidence>
<accession>A0A916RCG6</accession>
<dbReference type="InterPro" id="IPR028325">
    <property type="entry name" value="VG_K_chnl"/>
</dbReference>
<keyword evidence="4 12" id="KW-0812">Transmembrane</keyword>
<keyword evidence="15" id="KW-1185">Reference proteome</keyword>
<evidence type="ECO:0000256" key="4">
    <source>
        <dbReference type="ARBA" id="ARBA00022692"/>
    </source>
</evidence>
<dbReference type="InterPro" id="IPR027359">
    <property type="entry name" value="Volt_channel_dom_sf"/>
</dbReference>
<feature type="transmembrane region" description="Helical" evidence="12">
    <location>
        <begin position="100"/>
        <end position="122"/>
    </location>
</feature>
<keyword evidence="3" id="KW-0633">Potassium transport</keyword>
<organism evidence="14 15">
    <name type="scientific">Pelagibacterium lentulum</name>
    <dbReference type="NCBI Taxonomy" id="2029865"/>
    <lineage>
        <taxon>Bacteria</taxon>
        <taxon>Pseudomonadati</taxon>
        <taxon>Pseudomonadota</taxon>
        <taxon>Alphaproteobacteria</taxon>
        <taxon>Hyphomicrobiales</taxon>
        <taxon>Devosiaceae</taxon>
        <taxon>Pelagibacterium</taxon>
    </lineage>
</organism>
<evidence type="ECO:0000256" key="5">
    <source>
        <dbReference type="ARBA" id="ARBA00022826"/>
    </source>
</evidence>
<dbReference type="Gene3D" id="1.20.120.350">
    <property type="entry name" value="Voltage-gated potassium channels. Chain C"/>
    <property type="match status" value="1"/>
</dbReference>
<dbReference type="AlphaFoldDB" id="A0A916RCG6"/>
<dbReference type="GO" id="GO:0005249">
    <property type="term" value="F:voltage-gated potassium channel activity"/>
    <property type="evidence" value="ECO:0007669"/>
    <property type="project" value="InterPro"/>
</dbReference>
<dbReference type="PANTHER" id="PTHR11537">
    <property type="entry name" value="VOLTAGE-GATED POTASSIUM CHANNEL"/>
    <property type="match status" value="1"/>
</dbReference>
<evidence type="ECO:0000256" key="7">
    <source>
        <dbReference type="ARBA" id="ARBA00022958"/>
    </source>
</evidence>
<keyword evidence="9" id="KW-0406">Ion transport</keyword>
<dbReference type="Pfam" id="PF00520">
    <property type="entry name" value="Ion_trans"/>
    <property type="match status" value="1"/>
</dbReference>
<dbReference type="InterPro" id="IPR005821">
    <property type="entry name" value="Ion_trans_dom"/>
</dbReference>
<evidence type="ECO:0000256" key="8">
    <source>
        <dbReference type="ARBA" id="ARBA00022989"/>
    </source>
</evidence>
<feature type="transmembrane region" description="Helical" evidence="12">
    <location>
        <begin position="56"/>
        <end position="79"/>
    </location>
</feature>
<keyword evidence="6" id="KW-0851">Voltage-gated channel</keyword>
<dbReference type="Proteomes" id="UP000596977">
    <property type="component" value="Unassembled WGS sequence"/>
</dbReference>
<sequence>MRDIGLRHRLFVLLEPQAWPHKGLSPLNKFITALICFAALIAILESEASVLQENTHLFLGVEAVLTIIFTAEYGARIWVAGEQEKYRGLIGRLRYMASPSALIDLMALLPLLLGLLGSQAFLLRLFRLFRVLRLAKLGRFSRATTAIIEALHVRRYELLMSVVVAAVLLLFSSTLLYIVEGDSQQDAFGSIPRAMWWSIATLTTVGYGDIVPVTALGRALAGFTALLGIGLIAMPTGILASAFSDAIQRQRQSEQSTEDGKSD</sequence>
<gene>
    <name evidence="14" type="primary">kch</name>
    <name evidence="14" type="ORF">GCM10011499_22220</name>
</gene>
<evidence type="ECO:0000313" key="14">
    <source>
        <dbReference type="EMBL" id="GGA51714.1"/>
    </source>
</evidence>
<evidence type="ECO:0000256" key="3">
    <source>
        <dbReference type="ARBA" id="ARBA00022538"/>
    </source>
</evidence>
<evidence type="ECO:0000313" key="15">
    <source>
        <dbReference type="Proteomes" id="UP000596977"/>
    </source>
</evidence>
<keyword evidence="11" id="KW-0407">Ion channel</keyword>
<dbReference type="GO" id="GO:0008076">
    <property type="term" value="C:voltage-gated potassium channel complex"/>
    <property type="evidence" value="ECO:0007669"/>
    <property type="project" value="InterPro"/>
</dbReference>
<evidence type="ECO:0000256" key="12">
    <source>
        <dbReference type="SAM" id="Phobius"/>
    </source>
</evidence>
<evidence type="ECO:0000256" key="9">
    <source>
        <dbReference type="ARBA" id="ARBA00023065"/>
    </source>
</evidence>
<evidence type="ECO:0000256" key="10">
    <source>
        <dbReference type="ARBA" id="ARBA00023136"/>
    </source>
</evidence>
<comment type="caution">
    <text evidence="14">The sequence shown here is derived from an EMBL/GenBank/DDBJ whole genome shotgun (WGS) entry which is preliminary data.</text>
</comment>
<dbReference type="GO" id="GO:0001508">
    <property type="term" value="P:action potential"/>
    <property type="evidence" value="ECO:0007669"/>
    <property type="project" value="TreeGrafter"/>
</dbReference>
<feature type="transmembrane region" description="Helical" evidence="12">
    <location>
        <begin position="27"/>
        <end position="44"/>
    </location>
</feature>
<protein>
    <submittedName>
        <fullName evidence="14">Potassium transporter Kef</fullName>
    </submittedName>
</protein>
<feature type="transmembrane region" description="Helical" evidence="12">
    <location>
        <begin position="158"/>
        <end position="179"/>
    </location>
</feature>
<dbReference type="Gene3D" id="1.10.287.70">
    <property type="match status" value="1"/>
</dbReference>
<dbReference type="EMBL" id="BMKB01000003">
    <property type="protein sequence ID" value="GGA51714.1"/>
    <property type="molecule type" value="Genomic_DNA"/>
</dbReference>
<feature type="transmembrane region" description="Helical" evidence="12">
    <location>
        <begin position="220"/>
        <end position="243"/>
    </location>
</feature>
<keyword evidence="10 12" id="KW-0472">Membrane</keyword>
<keyword evidence="5" id="KW-0631">Potassium channel</keyword>
<evidence type="ECO:0000256" key="11">
    <source>
        <dbReference type="ARBA" id="ARBA00023303"/>
    </source>
</evidence>
<dbReference type="OrthoDB" id="9799090at2"/>
<dbReference type="PRINTS" id="PR01459">
    <property type="entry name" value="KCNQCHANNEL"/>
</dbReference>
<evidence type="ECO:0000256" key="2">
    <source>
        <dbReference type="ARBA" id="ARBA00022448"/>
    </source>
</evidence>
<evidence type="ECO:0000259" key="13">
    <source>
        <dbReference type="Pfam" id="PF00520"/>
    </source>
</evidence>
<evidence type="ECO:0000256" key="6">
    <source>
        <dbReference type="ARBA" id="ARBA00022882"/>
    </source>
</evidence>
<dbReference type="SUPFAM" id="SSF81324">
    <property type="entry name" value="Voltage-gated potassium channels"/>
    <property type="match status" value="1"/>
</dbReference>
<dbReference type="InterPro" id="IPR003937">
    <property type="entry name" value="K_chnl_volt-dep_KCNQ"/>
</dbReference>
<reference evidence="14 15" key="1">
    <citation type="journal article" date="2014" name="Int. J. Syst. Evol. Microbiol.">
        <title>Complete genome sequence of Corynebacterium casei LMG S-19264T (=DSM 44701T), isolated from a smear-ripened cheese.</title>
        <authorList>
            <consortium name="US DOE Joint Genome Institute (JGI-PGF)"/>
            <person name="Walter F."/>
            <person name="Albersmeier A."/>
            <person name="Kalinowski J."/>
            <person name="Ruckert C."/>
        </authorList>
    </citation>
    <scope>NUCLEOTIDE SEQUENCE [LARGE SCALE GENOMIC DNA]</scope>
    <source>
        <strain evidence="14 15">CGMCC 1.15896</strain>
    </source>
</reference>
<keyword evidence="7" id="KW-0630">Potassium</keyword>
<keyword evidence="2" id="KW-0813">Transport</keyword>
<proteinExistence type="predicted"/>
<keyword evidence="8 12" id="KW-1133">Transmembrane helix</keyword>